<keyword evidence="5 8" id="KW-0812">Transmembrane</keyword>
<evidence type="ECO:0000256" key="2">
    <source>
        <dbReference type="ARBA" id="ARBA00009261"/>
    </source>
</evidence>
<feature type="transmembrane region" description="Helical" evidence="8">
    <location>
        <begin position="391"/>
        <end position="410"/>
    </location>
</feature>
<accession>F8L9Z8</accession>
<comment type="similarity">
    <text evidence="2 8">Belongs to the alanine or glycine:cation symporter (AGCS) (TC 2.A.25) family.</text>
</comment>
<dbReference type="GO" id="GO:0005886">
    <property type="term" value="C:plasma membrane"/>
    <property type="evidence" value="ECO:0007669"/>
    <property type="project" value="UniProtKB-SubCell"/>
</dbReference>
<feature type="transmembrane region" description="Helical" evidence="8">
    <location>
        <begin position="359"/>
        <end position="379"/>
    </location>
</feature>
<feature type="transmembrane region" description="Helical" evidence="8">
    <location>
        <begin position="157"/>
        <end position="177"/>
    </location>
</feature>
<protein>
    <submittedName>
        <fullName evidence="9">D-alanine/glycine transport protein,sodium-dependent</fullName>
    </submittedName>
</protein>
<dbReference type="Pfam" id="PF01235">
    <property type="entry name" value="Na_Ala_symp"/>
    <property type="match status" value="1"/>
</dbReference>
<dbReference type="GO" id="GO:0005283">
    <property type="term" value="F:amino acid:sodium symporter activity"/>
    <property type="evidence" value="ECO:0007669"/>
    <property type="project" value="InterPro"/>
</dbReference>
<name>F8L9Z8_9BACT</name>
<keyword evidence="6 8" id="KW-1133">Transmembrane helix</keyword>
<feature type="transmembrane region" description="Helical" evidence="8">
    <location>
        <begin position="220"/>
        <end position="239"/>
    </location>
</feature>
<evidence type="ECO:0000256" key="5">
    <source>
        <dbReference type="ARBA" id="ARBA00022692"/>
    </source>
</evidence>
<gene>
    <name evidence="9" type="ORF">WCH_DF19760</name>
</gene>
<dbReference type="Gene3D" id="1.20.1740.10">
    <property type="entry name" value="Amino acid/polyamine transporter I"/>
    <property type="match status" value="1"/>
</dbReference>
<keyword evidence="4 8" id="KW-1003">Cell membrane</keyword>
<evidence type="ECO:0000256" key="3">
    <source>
        <dbReference type="ARBA" id="ARBA00022448"/>
    </source>
</evidence>
<feature type="transmembrane region" description="Helical" evidence="8">
    <location>
        <begin position="108"/>
        <end position="125"/>
    </location>
</feature>
<dbReference type="EMBL" id="FR872598">
    <property type="protein sequence ID" value="CCB90305.1"/>
    <property type="molecule type" value="Genomic_DNA"/>
</dbReference>
<dbReference type="AlphaFoldDB" id="F8L9Z8"/>
<keyword evidence="7 8" id="KW-0472">Membrane</keyword>
<evidence type="ECO:0000256" key="8">
    <source>
        <dbReference type="RuleBase" id="RU363064"/>
    </source>
</evidence>
<comment type="subcellular location">
    <subcellularLocation>
        <location evidence="1 8">Cell membrane</location>
        <topology evidence="1 8">Multi-pass membrane protein</topology>
    </subcellularLocation>
</comment>
<dbReference type="PANTHER" id="PTHR30330">
    <property type="entry name" value="AGSS FAMILY TRANSPORTER, SODIUM-ALANINE"/>
    <property type="match status" value="1"/>
</dbReference>
<dbReference type="InterPro" id="IPR001463">
    <property type="entry name" value="Na/Ala_symport"/>
</dbReference>
<evidence type="ECO:0000256" key="7">
    <source>
        <dbReference type="ARBA" id="ARBA00023136"/>
    </source>
</evidence>
<dbReference type="PANTHER" id="PTHR30330:SF3">
    <property type="entry name" value="TRANSCRIPTIONAL REGULATOR, LRP FAMILY"/>
    <property type="match status" value="1"/>
</dbReference>
<proteinExistence type="inferred from homology"/>
<feature type="transmembrane region" description="Helical" evidence="8">
    <location>
        <begin position="78"/>
        <end position="102"/>
    </location>
</feature>
<organism evidence="9">
    <name type="scientific">Waddlia chondrophila 2032/99</name>
    <dbReference type="NCBI Taxonomy" id="765953"/>
    <lineage>
        <taxon>Bacteria</taxon>
        <taxon>Pseudomonadati</taxon>
        <taxon>Chlamydiota</taxon>
        <taxon>Chlamydiia</taxon>
        <taxon>Parachlamydiales</taxon>
        <taxon>Waddliaceae</taxon>
        <taxon>Waddlia</taxon>
    </lineage>
</organism>
<keyword evidence="3 8" id="KW-0813">Transport</keyword>
<feature type="transmembrane region" description="Helical" evidence="8">
    <location>
        <begin position="315"/>
        <end position="336"/>
    </location>
</feature>
<keyword evidence="8" id="KW-0769">Symport</keyword>
<evidence type="ECO:0000256" key="4">
    <source>
        <dbReference type="ARBA" id="ARBA00022475"/>
    </source>
</evidence>
<feature type="transmembrane region" description="Helical" evidence="8">
    <location>
        <begin position="27"/>
        <end position="45"/>
    </location>
</feature>
<reference evidence="9" key="1">
    <citation type="submission" date="2011-05" db="EMBL/GenBank/DDBJ databases">
        <title>Unity in variety -- the pan-genome of the Chlamydiae.</title>
        <authorList>
            <person name="Collingro A."/>
            <person name="Tischler P."/>
            <person name="Weinmaier T."/>
            <person name="Penz T."/>
            <person name="Heinz E."/>
            <person name="Brunham R.C."/>
            <person name="Read T.D."/>
            <person name="Bavoil P.M."/>
            <person name="Sachse K."/>
            <person name="Kahane S."/>
            <person name="Friedman M.G."/>
            <person name="Rattei T."/>
            <person name="Myers G.S.A."/>
            <person name="Horn M."/>
        </authorList>
    </citation>
    <scope>NUCLEOTIDE SEQUENCE</scope>
    <source>
        <strain evidence="9">2032/99</strain>
    </source>
</reference>
<evidence type="ECO:0000256" key="1">
    <source>
        <dbReference type="ARBA" id="ARBA00004651"/>
    </source>
</evidence>
<feature type="transmembrane region" description="Helical" evidence="8">
    <location>
        <begin position="251"/>
        <end position="274"/>
    </location>
</feature>
<evidence type="ECO:0000256" key="6">
    <source>
        <dbReference type="ARBA" id="ARBA00022989"/>
    </source>
</evidence>
<feature type="transmembrane region" description="Helical" evidence="8">
    <location>
        <begin position="416"/>
        <end position="437"/>
    </location>
</feature>
<evidence type="ECO:0000313" key="9">
    <source>
        <dbReference type="EMBL" id="CCB90305.1"/>
    </source>
</evidence>
<dbReference type="NCBIfam" id="TIGR00835">
    <property type="entry name" value="agcS"/>
    <property type="match status" value="1"/>
</dbReference>
<feature type="transmembrane region" description="Helical" evidence="8">
    <location>
        <begin position="189"/>
        <end position="208"/>
    </location>
</feature>
<sequence>MNDIISFLKSEFYNLVFSFLEFFENFIWEYLGVPAVVILGITLTIQSRGFQLRNLPTVLRRFFSYFFMKTEGKGVHPIKAFFACVGGCVGVGNIVGICTAIQIGGPGALFWIWITAIIGMVVKYAEVYLGVKYRKDHGDGTYSGGPMFFLKRATAQSWIPVTVCLLLCIYGVEVYQFRVITESLSENFHLHPGFVSAALIVCVIFAGSGGVARVGHIASYLIPVFVFLFLGMGFWVLAHHLHQIPIVLSQVFSQAFTGNSAVGGAFGSAIMITVSQGVRRGCYTGDLGVGYASVIHSESEVESAEKQASLVIVDVFLDTFVICTMSVMMILTTGIWQQPMEAGMLIQTVLRDYFPGMDYFMPLFLFLLGYSTISAYFVVGLKCAEHVSKKWGVLMFNVYAVLALVLSVFFDTSQAQSVMAIAGGLLLLINSWGIWTLRKEISYAIQEEVILSTISGQEEEGISAPIS</sequence>
<dbReference type="PRINTS" id="PR00175">
    <property type="entry name" value="NAALASMPORT"/>
</dbReference>